<comment type="caution">
    <text evidence="3">The sequence shown here is derived from an EMBL/GenBank/DDBJ whole genome shotgun (WGS) entry which is preliminary data.</text>
</comment>
<dbReference type="PROSITE" id="PS00018">
    <property type="entry name" value="EF_HAND_1"/>
    <property type="match status" value="3"/>
</dbReference>
<dbReference type="GO" id="GO:0005829">
    <property type="term" value="C:cytosol"/>
    <property type="evidence" value="ECO:0007669"/>
    <property type="project" value="TreeGrafter"/>
</dbReference>
<reference evidence="3 4" key="1">
    <citation type="journal article" date="2017" name="PLoS Biol.">
        <title>The sea cucumber genome provides insights into morphological evolution and visceral regeneration.</title>
        <authorList>
            <person name="Zhang X."/>
            <person name="Sun L."/>
            <person name="Yuan J."/>
            <person name="Sun Y."/>
            <person name="Gao Y."/>
            <person name="Zhang L."/>
            <person name="Li S."/>
            <person name="Dai H."/>
            <person name="Hamel J.F."/>
            <person name="Liu C."/>
            <person name="Yu Y."/>
            <person name="Liu S."/>
            <person name="Lin W."/>
            <person name="Guo K."/>
            <person name="Jin S."/>
            <person name="Xu P."/>
            <person name="Storey K.B."/>
            <person name="Huan P."/>
            <person name="Zhang T."/>
            <person name="Zhou Y."/>
            <person name="Zhang J."/>
            <person name="Lin C."/>
            <person name="Li X."/>
            <person name="Xing L."/>
            <person name="Huo D."/>
            <person name="Sun M."/>
            <person name="Wang L."/>
            <person name="Mercier A."/>
            <person name="Li F."/>
            <person name="Yang H."/>
            <person name="Xiang J."/>
        </authorList>
    </citation>
    <scope>NUCLEOTIDE SEQUENCE [LARGE SCALE GENOMIC DNA]</scope>
    <source>
        <strain evidence="3">Shaxun</strain>
        <tissue evidence="3">Muscle</tissue>
    </source>
</reference>
<dbReference type="SMART" id="SM00054">
    <property type="entry name" value="EFh"/>
    <property type="match status" value="3"/>
</dbReference>
<accession>A0A2G8KIC9</accession>
<dbReference type="InterPro" id="IPR002048">
    <property type="entry name" value="EF_hand_dom"/>
</dbReference>
<dbReference type="GO" id="GO:0045202">
    <property type="term" value="C:synapse"/>
    <property type="evidence" value="ECO:0007669"/>
    <property type="project" value="TreeGrafter"/>
</dbReference>
<feature type="domain" description="EF-hand" evidence="2">
    <location>
        <begin position="20"/>
        <end position="55"/>
    </location>
</feature>
<keyword evidence="1" id="KW-0106">Calcium</keyword>
<dbReference type="GO" id="GO:0043005">
    <property type="term" value="C:neuron projection"/>
    <property type="evidence" value="ECO:0007669"/>
    <property type="project" value="TreeGrafter"/>
</dbReference>
<evidence type="ECO:0000256" key="1">
    <source>
        <dbReference type="ARBA" id="ARBA00022837"/>
    </source>
</evidence>
<dbReference type="PANTHER" id="PTHR19972:SF10">
    <property type="entry name" value="CALBINDIN-32"/>
    <property type="match status" value="1"/>
</dbReference>
<evidence type="ECO:0000313" key="4">
    <source>
        <dbReference type="Proteomes" id="UP000230750"/>
    </source>
</evidence>
<dbReference type="PROSITE" id="PS50222">
    <property type="entry name" value="EF_HAND_2"/>
    <property type="match status" value="3"/>
</dbReference>
<dbReference type="Pfam" id="PF13499">
    <property type="entry name" value="EF-hand_7"/>
    <property type="match status" value="1"/>
</dbReference>
<feature type="non-terminal residue" evidence="3">
    <location>
        <position position="1"/>
    </location>
</feature>
<dbReference type="AlphaFoldDB" id="A0A2G8KIC9"/>
<dbReference type="InterPro" id="IPR011992">
    <property type="entry name" value="EF-hand-dom_pair"/>
</dbReference>
<dbReference type="OrthoDB" id="428774at2759"/>
<dbReference type="InterPro" id="IPR018247">
    <property type="entry name" value="EF_Hand_1_Ca_BS"/>
</dbReference>
<gene>
    <name evidence="3" type="ORF">BSL78_15394</name>
</gene>
<evidence type="ECO:0000313" key="3">
    <source>
        <dbReference type="EMBL" id="PIK47725.1"/>
    </source>
</evidence>
<dbReference type="SUPFAM" id="SSF47473">
    <property type="entry name" value="EF-hand"/>
    <property type="match status" value="1"/>
</dbReference>
<dbReference type="STRING" id="307972.A0A2G8KIC9"/>
<name>A0A2G8KIC9_STIJA</name>
<dbReference type="GO" id="GO:0051480">
    <property type="term" value="P:regulation of cytosolic calcium ion concentration"/>
    <property type="evidence" value="ECO:0007669"/>
    <property type="project" value="TreeGrafter"/>
</dbReference>
<dbReference type="GO" id="GO:0005509">
    <property type="term" value="F:calcium ion binding"/>
    <property type="evidence" value="ECO:0007669"/>
    <property type="project" value="InterPro"/>
</dbReference>
<dbReference type="Proteomes" id="UP000230750">
    <property type="component" value="Unassembled WGS sequence"/>
</dbReference>
<organism evidence="3 4">
    <name type="scientific">Stichopus japonicus</name>
    <name type="common">Sea cucumber</name>
    <dbReference type="NCBI Taxonomy" id="307972"/>
    <lineage>
        <taxon>Eukaryota</taxon>
        <taxon>Metazoa</taxon>
        <taxon>Echinodermata</taxon>
        <taxon>Eleutherozoa</taxon>
        <taxon>Echinozoa</taxon>
        <taxon>Holothuroidea</taxon>
        <taxon>Aspidochirotacea</taxon>
        <taxon>Aspidochirotida</taxon>
        <taxon>Stichopodidae</taxon>
        <taxon>Apostichopus</taxon>
    </lineage>
</organism>
<feature type="domain" description="EF-hand" evidence="2">
    <location>
        <begin position="109"/>
        <end position="142"/>
    </location>
</feature>
<dbReference type="Pfam" id="PF13202">
    <property type="entry name" value="EF-hand_5"/>
    <property type="match status" value="1"/>
</dbReference>
<evidence type="ECO:0000259" key="2">
    <source>
        <dbReference type="PROSITE" id="PS50222"/>
    </source>
</evidence>
<dbReference type="Gene3D" id="1.10.238.10">
    <property type="entry name" value="EF-hand"/>
    <property type="match status" value="2"/>
</dbReference>
<protein>
    <submittedName>
        <fullName evidence="3">Putative calbindin-32-like isoform X6</fullName>
    </submittedName>
</protein>
<dbReference type="InterPro" id="IPR051001">
    <property type="entry name" value="Calbindin_Ca-bind"/>
</dbReference>
<proteinExistence type="predicted"/>
<dbReference type="PANTHER" id="PTHR19972">
    <property type="entry name" value="CALBINDIN"/>
    <property type="match status" value="1"/>
</dbReference>
<dbReference type="EMBL" id="MRZV01000562">
    <property type="protein sequence ID" value="PIK47725.1"/>
    <property type="molecule type" value="Genomic_DNA"/>
</dbReference>
<keyword evidence="4" id="KW-1185">Reference proteome</keyword>
<feature type="domain" description="EF-hand" evidence="2">
    <location>
        <begin position="65"/>
        <end position="100"/>
    </location>
</feature>
<dbReference type="GO" id="GO:0005634">
    <property type="term" value="C:nucleus"/>
    <property type="evidence" value="ECO:0007669"/>
    <property type="project" value="TreeGrafter"/>
</dbReference>
<sequence length="142" mass="16419">NFLHDLLTRDESERVVSVQKLEDYQKHILNRYDTNNDGRLEIKELVGLLPLQENFLARFEGLEGLTATDFDDIFDHYDQDKSGSIEGAELEGLMKDCLARQKVEANYAELKENVKSILEAIDINRDGKLQKDELKMLFSKNK</sequence>